<dbReference type="EMBL" id="JAMOIM010000003">
    <property type="protein sequence ID" value="MCW6507785.1"/>
    <property type="molecule type" value="Genomic_DNA"/>
</dbReference>
<feature type="signal peptide" evidence="7">
    <location>
        <begin position="1"/>
        <end position="17"/>
    </location>
</feature>
<keyword evidence="4" id="KW-0249">Electron transport</keyword>
<comment type="caution">
    <text evidence="9">The sequence shown here is derived from an EMBL/GenBank/DDBJ whole genome shotgun (WGS) entry which is preliminary data.</text>
</comment>
<dbReference type="GO" id="GO:0046872">
    <property type="term" value="F:metal ion binding"/>
    <property type="evidence" value="ECO:0007669"/>
    <property type="project" value="UniProtKB-KW"/>
</dbReference>
<evidence type="ECO:0000256" key="7">
    <source>
        <dbReference type="SAM" id="SignalP"/>
    </source>
</evidence>
<evidence type="ECO:0000256" key="6">
    <source>
        <dbReference type="PROSITE-ProRule" id="PRU00433"/>
    </source>
</evidence>
<dbReference type="AlphaFoldDB" id="A0AA41YUX5"/>
<dbReference type="PANTHER" id="PTHR33751">
    <property type="entry name" value="CBB3-TYPE CYTOCHROME C OXIDASE SUBUNIT FIXP"/>
    <property type="match status" value="1"/>
</dbReference>
<feature type="domain" description="Cytochrome c" evidence="8">
    <location>
        <begin position="22"/>
        <end position="102"/>
    </location>
</feature>
<keyword evidence="7" id="KW-0732">Signal</keyword>
<reference evidence="9" key="1">
    <citation type="submission" date="2022-05" db="EMBL/GenBank/DDBJ databases">
        <authorList>
            <person name="Pankratov T."/>
        </authorList>
    </citation>
    <scope>NUCLEOTIDE SEQUENCE</scope>
    <source>
        <strain evidence="9">BP6-180914</strain>
    </source>
</reference>
<sequence>MIRLVCIASILTLSAHAAWADGNAKSGAQKIKTLQCQSCHGKDGLSKLPGAPNLAGQAQDYLIAALGAYRSEDRKNEIMNTVAKPLTDADIADLTAYYASLQITVKPPAP</sequence>
<evidence type="ECO:0000313" key="10">
    <source>
        <dbReference type="Proteomes" id="UP001165667"/>
    </source>
</evidence>
<dbReference type="PROSITE" id="PS51007">
    <property type="entry name" value="CYTC"/>
    <property type="match status" value="1"/>
</dbReference>
<dbReference type="RefSeq" id="WP_282584143.1">
    <property type="nucleotide sequence ID" value="NZ_JAMOIM010000003.1"/>
</dbReference>
<dbReference type="InterPro" id="IPR050597">
    <property type="entry name" value="Cytochrome_c_Oxidase_Subunit"/>
</dbReference>
<organism evidence="9 10">
    <name type="scientific">Lichenifustis flavocetrariae</name>
    <dbReference type="NCBI Taxonomy" id="2949735"/>
    <lineage>
        <taxon>Bacteria</taxon>
        <taxon>Pseudomonadati</taxon>
        <taxon>Pseudomonadota</taxon>
        <taxon>Alphaproteobacteria</taxon>
        <taxon>Hyphomicrobiales</taxon>
        <taxon>Lichenihabitantaceae</taxon>
        <taxon>Lichenifustis</taxon>
    </lineage>
</organism>
<keyword evidence="5 6" id="KW-0408">Iron</keyword>
<evidence type="ECO:0000259" key="8">
    <source>
        <dbReference type="PROSITE" id="PS51007"/>
    </source>
</evidence>
<dbReference type="Proteomes" id="UP001165667">
    <property type="component" value="Unassembled WGS sequence"/>
</dbReference>
<protein>
    <submittedName>
        <fullName evidence="9">Cytochrome c</fullName>
    </submittedName>
</protein>
<dbReference type="Gene3D" id="1.10.760.10">
    <property type="entry name" value="Cytochrome c-like domain"/>
    <property type="match status" value="1"/>
</dbReference>
<keyword evidence="10" id="KW-1185">Reference proteome</keyword>
<dbReference type="GO" id="GO:0009055">
    <property type="term" value="F:electron transfer activity"/>
    <property type="evidence" value="ECO:0007669"/>
    <property type="project" value="InterPro"/>
</dbReference>
<evidence type="ECO:0000313" key="9">
    <source>
        <dbReference type="EMBL" id="MCW6507785.1"/>
    </source>
</evidence>
<accession>A0AA41YUX5</accession>
<gene>
    <name evidence="9" type="ORF">M8523_07090</name>
</gene>
<evidence type="ECO:0000256" key="2">
    <source>
        <dbReference type="ARBA" id="ARBA00022617"/>
    </source>
</evidence>
<feature type="chain" id="PRO_5041407567" evidence="7">
    <location>
        <begin position="18"/>
        <end position="110"/>
    </location>
</feature>
<dbReference type="GO" id="GO:0020037">
    <property type="term" value="F:heme binding"/>
    <property type="evidence" value="ECO:0007669"/>
    <property type="project" value="InterPro"/>
</dbReference>
<evidence type="ECO:0000256" key="4">
    <source>
        <dbReference type="ARBA" id="ARBA00022982"/>
    </source>
</evidence>
<name>A0AA41YUX5_9HYPH</name>
<evidence type="ECO:0000256" key="5">
    <source>
        <dbReference type="ARBA" id="ARBA00023004"/>
    </source>
</evidence>
<dbReference type="Pfam" id="PF00034">
    <property type="entry name" value="Cytochrom_C"/>
    <property type="match status" value="1"/>
</dbReference>
<dbReference type="InterPro" id="IPR036909">
    <property type="entry name" value="Cyt_c-like_dom_sf"/>
</dbReference>
<dbReference type="PANTHER" id="PTHR33751:SF9">
    <property type="entry name" value="CYTOCHROME C4"/>
    <property type="match status" value="1"/>
</dbReference>
<dbReference type="SUPFAM" id="SSF46626">
    <property type="entry name" value="Cytochrome c"/>
    <property type="match status" value="1"/>
</dbReference>
<evidence type="ECO:0000256" key="3">
    <source>
        <dbReference type="ARBA" id="ARBA00022723"/>
    </source>
</evidence>
<keyword evidence="2 6" id="KW-0349">Heme</keyword>
<proteinExistence type="predicted"/>
<dbReference type="InterPro" id="IPR009056">
    <property type="entry name" value="Cyt_c-like_dom"/>
</dbReference>
<keyword evidence="3 6" id="KW-0479">Metal-binding</keyword>
<evidence type="ECO:0000256" key="1">
    <source>
        <dbReference type="ARBA" id="ARBA00022448"/>
    </source>
</evidence>
<keyword evidence="1" id="KW-0813">Transport</keyword>